<evidence type="ECO:0000313" key="2">
    <source>
        <dbReference type="Proteomes" id="UP000821865"/>
    </source>
</evidence>
<name>A0ACB8DGE5_DERSI</name>
<keyword evidence="2" id="KW-1185">Reference proteome</keyword>
<gene>
    <name evidence="1" type="ORF">HPB49_023565</name>
</gene>
<accession>A0ACB8DGE5</accession>
<dbReference type="EMBL" id="CM023471">
    <property type="protein sequence ID" value="KAH7967219.1"/>
    <property type="molecule type" value="Genomic_DNA"/>
</dbReference>
<comment type="caution">
    <text evidence="1">The sequence shown here is derived from an EMBL/GenBank/DDBJ whole genome shotgun (WGS) entry which is preliminary data.</text>
</comment>
<reference evidence="1" key="1">
    <citation type="submission" date="2020-05" db="EMBL/GenBank/DDBJ databases">
        <title>Large-scale comparative analyses of tick genomes elucidate their genetic diversity and vector capacities.</title>
        <authorList>
            <person name="Jia N."/>
            <person name="Wang J."/>
            <person name="Shi W."/>
            <person name="Du L."/>
            <person name="Sun Y."/>
            <person name="Zhan W."/>
            <person name="Jiang J."/>
            <person name="Wang Q."/>
            <person name="Zhang B."/>
            <person name="Ji P."/>
            <person name="Sakyi L.B."/>
            <person name="Cui X."/>
            <person name="Yuan T."/>
            <person name="Jiang B."/>
            <person name="Yang W."/>
            <person name="Lam T.T.-Y."/>
            <person name="Chang Q."/>
            <person name="Ding S."/>
            <person name="Wang X."/>
            <person name="Zhu J."/>
            <person name="Ruan X."/>
            <person name="Zhao L."/>
            <person name="Wei J."/>
            <person name="Que T."/>
            <person name="Du C."/>
            <person name="Cheng J."/>
            <person name="Dai P."/>
            <person name="Han X."/>
            <person name="Huang E."/>
            <person name="Gao Y."/>
            <person name="Liu J."/>
            <person name="Shao H."/>
            <person name="Ye R."/>
            <person name="Li L."/>
            <person name="Wei W."/>
            <person name="Wang X."/>
            <person name="Wang C."/>
            <person name="Yang T."/>
            <person name="Huo Q."/>
            <person name="Li W."/>
            <person name="Guo W."/>
            <person name="Chen H."/>
            <person name="Zhou L."/>
            <person name="Ni X."/>
            <person name="Tian J."/>
            <person name="Zhou Y."/>
            <person name="Sheng Y."/>
            <person name="Liu T."/>
            <person name="Pan Y."/>
            <person name="Xia L."/>
            <person name="Li J."/>
            <person name="Zhao F."/>
            <person name="Cao W."/>
        </authorList>
    </citation>
    <scope>NUCLEOTIDE SEQUENCE</scope>
    <source>
        <strain evidence="1">Dsil-2018</strain>
    </source>
</reference>
<proteinExistence type="predicted"/>
<dbReference type="Proteomes" id="UP000821865">
    <property type="component" value="Chromosome 2"/>
</dbReference>
<protein>
    <submittedName>
        <fullName evidence="1">Uncharacterized protein</fullName>
    </submittedName>
</protein>
<evidence type="ECO:0000313" key="1">
    <source>
        <dbReference type="EMBL" id="KAH7967219.1"/>
    </source>
</evidence>
<sequence>MAVVGGWILQFELHKGTDAAMTHIAFRRDITMSLVCLKQKLTVRPGPRVHPRSVDRKTDGHYIISVTEGSDDTGVMKRTDVSDDGLNRLHVASRGSVWSFDLMPPSIRVPALPRPLGPDRCFVVGKHVYWTENHDNAKLEFQAVNFDYDMDVLQKTKHARFLRYPEPTGNNEDAQEKSSSGTAEPTTVVYADYDDARSPRGTPRAAATPSWNRQPSGMSRGKHLRTVTVVPWSRLMGQCLSTGELPQSLLSQWTARYVSWSPNAAGCSEDPGWSRLLRHHPVWSRAA</sequence>
<organism evidence="1 2">
    <name type="scientific">Dermacentor silvarum</name>
    <name type="common">Tick</name>
    <dbReference type="NCBI Taxonomy" id="543639"/>
    <lineage>
        <taxon>Eukaryota</taxon>
        <taxon>Metazoa</taxon>
        <taxon>Ecdysozoa</taxon>
        <taxon>Arthropoda</taxon>
        <taxon>Chelicerata</taxon>
        <taxon>Arachnida</taxon>
        <taxon>Acari</taxon>
        <taxon>Parasitiformes</taxon>
        <taxon>Ixodida</taxon>
        <taxon>Ixodoidea</taxon>
        <taxon>Ixodidae</taxon>
        <taxon>Rhipicephalinae</taxon>
        <taxon>Dermacentor</taxon>
    </lineage>
</organism>